<dbReference type="AlphaFoldDB" id="A0A2D0MZ96"/>
<name>A0A2D0MZ96_FLAN2</name>
<comment type="caution">
    <text evidence="1">The sequence shown here is derived from an EMBL/GenBank/DDBJ whole genome shotgun (WGS) entry which is preliminary data.</text>
</comment>
<protein>
    <recommendedName>
        <fullName evidence="3">Outer membrane protein beta-barrel domain-containing protein</fullName>
    </recommendedName>
</protein>
<evidence type="ECO:0000313" key="2">
    <source>
        <dbReference type="Proteomes" id="UP000223913"/>
    </source>
</evidence>
<reference evidence="1 2" key="1">
    <citation type="submission" date="2017-10" db="EMBL/GenBank/DDBJ databases">
        <title>The draft genome sequence of Lewinella nigricans NBRC 102662.</title>
        <authorList>
            <person name="Wang K."/>
        </authorList>
    </citation>
    <scope>NUCLEOTIDE SEQUENCE [LARGE SCALE GENOMIC DNA]</scope>
    <source>
        <strain evidence="1 2">NBRC 102662</strain>
    </source>
</reference>
<evidence type="ECO:0000313" key="1">
    <source>
        <dbReference type="EMBL" id="PHN01446.1"/>
    </source>
</evidence>
<evidence type="ECO:0008006" key="3">
    <source>
        <dbReference type="Google" id="ProtNLM"/>
    </source>
</evidence>
<dbReference type="EMBL" id="PDUD01000055">
    <property type="protein sequence ID" value="PHN01446.1"/>
    <property type="molecule type" value="Genomic_DNA"/>
</dbReference>
<gene>
    <name evidence="1" type="ORF">CRP01_37305</name>
</gene>
<dbReference type="Proteomes" id="UP000223913">
    <property type="component" value="Unassembled WGS sequence"/>
</dbReference>
<organism evidence="1 2">
    <name type="scientific">Flavilitoribacter nigricans (strain ATCC 23147 / DSM 23189 / NBRC 102662 / NCIMB 1420 / SS-2)</name>
    <name type="common">Lewinella nigricans</name>
    <dbReference type="NCBI Taxonomy" id="1122177"/>
    <lineage>
        <taxon>Bacteria</taxon>
        <taxon>Pseudomonadati</taxon>
        <taxon>Bacteroidota</taxon>
        <taxon>Saprospiria</taxon>
        <taxon>Saprospirales</taxon>
        <taxon>Lewinellaceae</taxon>
        <taxon>Flavilitoribacter</taxon>
    </lineage>
</organism>
<accession>A0A2D0MZ96</accession>
<sequence>MLFLFSQALEAQESENKFYPYMYLGGHLQAGIPVQLFKDKAQSGSYGGGGLFLVQLGPRPIFAGLEVNVHRFDSERITFEEVINGFVEQFEQTTKNNALLAHVVVRAQPWDNSLFRPYLDGLFGVKDLYTRTTVENVETEDTESNTDLQDWSLSYGFAVGVQLGVFRNEAVTIDLRCSYLTGNNATFYTRRPDAVGPFFIPLDAFETQNAPPSMLIPQIGVTVDLSTVDYY</sequence>
<proteinExistence type="predicted"/>
<keyword evidence="2" id="KW-1185">Reference proteome</keyword>